<dbReference type="Proteomes" id="UP000270927">
    <property type="component" value="Unassembled WGS sequence"/>
</dbReference>
<dbReference type="GO" id="GO:0006353">
    <property type="term" value="P:DNA-templated transcription termination"/>
    <property type="evidence" value="ECO:0007669"/>
    <property type="project" value="InterPro"/>
</dbReference>
<dbReference type="GO" id="GO:0003723">
    <property type="term" value="F:RNA binding"/>
    <property type="evidence" value="ECO:0007669"/>
    <property type="project" value="UniProtKB-KW"/>
</dbReference>
<keyword evidence="5" id="KW-0804">Transcription</keyword>
<evidence type="ECO:0000256" key="4">
    <source>
        <dbReference type="ARBA" id="ARBA00023015"/>
    </source>
</evidence>
<evidence type="ECO:0000259" key="6">
    <source>
        <dbReference type="Pfam" id="PF01029"/>
    </source>
</evidence>
<dbReference type="Pfam" id="PF01029">
    <property type="entry name" value="NusB"/>
    <property type="match status" value="1"/>
</dbReference>
<evidence type="ECO:0000256" key="3">
    <source>
        <dbReference type="ARBA" id="ARBA00022884"/>
    </source>
</evidence>
<dbReference type="AlphaFoldDB" id="A0A3N2QBJ8"/>
<dbReference type="SUPFAM" id="SSF48013">
    <property type="entry name" value="NusB-like"/>
    <property type="match status" value="1"/>
</dbReference>
<dbReference type="Gene3D" id="1.10.940.10">
    <property type="entry name" value="NusB-like"/>
    <property type="match status" value="1"/>
</dbReference>
<dbReference type="GO" id="GO:0031564">
    <property type="term" value="P:transcription antitermination"/>
    <property type="evidence" value="ECO:0007669"/>
    <property type="project" value="UniProtKB-KW"/>
</dbReference>
<evidence type="ECO:0000256" key="2">
    <source>
        <dbReference type="ARBA" id="ARBA00022814"/>
    </source>
</evidence>
<dbReference type="InterPro" id="IPR011605">
    <property type="entry name" value="NusB_fam"/>
</dbReference>
<evidence type="ECO:0000256" key="5">
    <source>
        <dbReference type="ARBA" id="ARBA00023163"/>
    </source>
</evidence>
<dbReference type="InterPro" id="IPR006027">
    <property type="entry name" value="NusB_RsmB_TIM44"/>
</dbReference>
<comment type="caution">
    <text evidence="7">The sequence shown here is derived from an EMBL/GenBank/DDBJ whole genome shotgun (WGS) entry which is preliminary data.</text>
</comment>
<keyword evidence="4" id="KW-0805">Transcription regulation</keyword>
<keyword evidence="8" id="KW-1185">Reference proteome</keyword>
<feature type="domain" description="NusB/RsmB/TIM44" evidence="6">
    <location>
        <begin position="279"/>
        <end position="373"/>
    </location>
</feature>
<reference evidence="7 8" key="1">
    <citation type="submission" date="2018-09" db="EMBL/GenBank/DDBJ databases">
        <title>Comparative Genomics of Wolbachia-Cardinium Dual Endosymbiosis in a Plant-Parasitic Nematode.</title>
        <authorList>
            <person name="Brown A.M.V."/>
            <person name="Wasala S.K."/>
            <person name="Howe D.K."/>
            <person name="Peetz A.B."/>
            <person name="Zasada I.A."/>
            <person name="Denver D.R."/>
        </authorList>
    </citation>
    <scope>NUCLEOTIDE SEQUENCE [LARGE SCALE GENOMIC DNA]</scope>
    <source>
        <strain evidence="7 8">Pp_1</strain>
    </source>
</reference>
<evidence type="ECO:0000256" key="1">
    <source>
        <dbReference type="ARBA" id="ARBA00005952"/>
    </source>
</evidence>
<dbReference type="GO" id="GO:0005829">
    <property type="term" value="C:cytosol"/>
    <property type="evidence" value="ECO:0007669"/>
    <property type="project" value="TreeGrafter"/>
</dbReference>
<dbReference type="RefSeq" id="WP_123663084.1">
    <property type="nucleotide sequence ID" value="NZ_RARA01000025.1"/>
</dbReference>
<keyword evidence="2" id="KW-0889">Transcription antitermination</keyword>
<protein>
    <submittedName>
        <fullName evidence="7">Transcription antitermination protein NusB</fullName>
    </submittedName>
</protein>
<dbReference type="EMBL" id="RARA01000025">
    <property type="protein sequence ID" value="ROT47187.1"/>
    <property type="molecule type" value="Genomic_DNA"/>
</dbReference>
<organism evidence="7 8">
    <name type="scientific">Candidatus Cardinium hertigii</name>
    <dbReference type="NCBI Taxonomy" id="247481"/>
    <lineage>
        <taxon>Bacteria</taxon>
        <taxon>Pseudomonadati</taxon>
        <taxon>Bacteroidota</taxon>
        <taxon>Cytophagia</taxon>
        <taxon>Cytophagales</taxon>
        <taxon>Amoebophilaceae</taxon>
        <taxon>Candidatus Cardinium</taxon>
    </lineage>
</organism>
<keyword evidence="3" id="KW-0694">RNA-binding</keyword>
<evidence type="ECO:0000313" key="8">
    <source>
        <dbReference type="Proteomes" id="UP000270927"/>
    </source>
</evidence>
<accession>A0A3N2QBJ8</accession>
<proteinExistence type="inferred from homology"/>
<dbReference type="OrthoDB" id="9787568at2"/>
<evidence type="ECO:0000313" key="7">
    <source>
        <dbReference type="EMBL" id="ROT47187.1"/>
    </source>
</evidence>
<name>A0A3N2QBJ8_9BACT</name>
<sequence>MENSLIARRFIRIKALQNLYAYTISQQAHKKKAIEQVEKDFIFDVFLDEPAQKEQLAKERTIAVSLFCKTTREQLAVTSFTYAENSKIEQSVRKNLLHYEQVLLKDRIFLQNGLNQSKECIYQNHLYVLLLLVEWYKLAKKYTIQSNHPDHLLQDQLAQLPLLEELYKNSKWISSINQKGVSWAQEPDRLQAWYIRLMQSAEMPRKLIHPLNPENSIHFLEYIVQTIIFGDEQIGDFFSMLDLYWDEHKHVVQKMLTQTFRMLDTKNFDKFTLFWYKTEEKWERAAAFYNHLLQITLKSSNAYEAMIGQKAEKWDSERIILIDKLILKLALAEILGLQKIPIKVSINEYIEMAKLYGTSKSGQFINGILEGILKGLHIDIQQETRE</sequence>
<dbReference type="PANTHER" id="PTHR11078">
    <property type="entry name" value="N UTILIZATION SUBSTANCE PROTEIN B-RELATED"/>
    <property type="match status" value="1"/>
</dbReference>
<dbReference type="PANTHER" id="PTHR11078:SF3">
    <property type="entry name" value="ANTITERMINATION NUSB DOMAIN-CONTAINING PROTEIN"/>
    <property type="match status" value="1"/>
</dbReference>
<dbReference type="InterPro" id="IPR035926">
    <property type="entry name" value="NusB-like_sf"/>
</dbReference>
<comment type="similarity">
    <text evidence="1">Belongs to the NusB family.</text>
</comment>
<gene>
    <name evidence="7" type="ORF">EDM02_03430</name>
</gene>